<comment type="caution">
    <text evidence="7">The sequence shown here is derived from an EMBL/GenBank/DDBJ whole genome shotgun (WGS) entry which is preliminary data.</text>
</comment>
<dbReference type="GO" id="GO:0046872">
    <property type="term" value="F:metal ion binding"/>
    <property type="evidence" value="ECO:0007669"/>
    <property type="project" value="UniProtKB-KW"/>
</dbReference>
<dbReference type="PROSITE" id="PS50249">
    <property type="entry name" value="MPN"/>
    <property type="match status" value="1"/>
</dbReference>
<dbReference type="InterPro" id="IPR001405">
    <property type="entry name" value="UPF0758"/>
</dbReference>
<reference evidence="7" key="1">
    <citation type="submission" date="2022-11" db="EMBL/GenBank/DDBJ databases">
        <title>Marilongibacter aestuarii gen. nov., sp. nov., isolated from tidal flat sediment.</title>
        <authorList>
            <person name="Jiayan W."/>
        </authorList>
    </citation>
    <scope>NUCLEOTIDE SEQUENCE</scope>
    <source>
        <strain evidence="7">Z1-6</strain>
    </source>
</reference>
<evidence type="ECO:0000256" key="1">
    <source>
        <dbReference type="ARBA" id="ARBA00022670"/>
    </source>
</evidence>
<evidence type="ECO:0000256" key="3">
    <source>
        <dbReference type="ARBA" id="ARBA00022801"/>
    </source>
</evidence>
<dbReference type="Proteomes" id="UP001145087">
    <property type="component" value="Unassembled WGS sequence"/>
</dbReference>
<proteinExistence type="predicted"/>
<sequence length="149" mass="16296">MDLFNQTIAEIKISYSHKVKPSEQVKVTCSNDAYTHVLPLWTDIDYIENFAVLLLSRGNKILGIRNISTGGQSGTVVDVKVILQAALKANASSIICLHNHPSGTLKASEADIRITEKIKKASTLLDISLLDHLIITSESYLSMADEGLM</sequence>
<dbReference type="Gene3D" id="3.40.140.10">
    <property type="entry name" value="Cytidine Deaminase, domain 2"/>
    <property type="match status" value="1"/>
</dbReference>
<dbReference type="EMBL" id="JAPOHD010000013">
    <property type="protein sequence ID" value="MCY1720163.1"/>
    <property type="molecule type" value="Genomic_DNA"/>
</dbReference>
<evidence type="ECO:0000256" key="2">
    <source>
        <dbReference type="ARBA" id="ARBA00022723"/>
    </source>
</evidence>
<gene>
    <name evidence="7" type="ORF">OU798_07405</name>
</gene>
<dbReference type="CDD" id="cd08071">
    <property type="entry name" value="MPN_DUF2466"/>
    <property type="match status" value="1"/>
</dbReference>
<dbReference type="GO" id="GO:0008237">
    <property type="term" value="F:metallopeptidase activity"/>
    <property type="evidence" value="ECO:0007669"/>
    <property type="project" value="UniProtKB-KW"/>
</dbReference>
<evidence type="ECO:0000256" key="5">
    <source>
        <dbReference type="ARBA" id="ARBA00023049"/>
    </source>
</evidence>
<dbReference type="PANTHER" id="PTHR30471">
    <property type="entry name" value="DNA REPAIR PROTEIN RADC"/>
    <property type="match status" value="1"/>
</dbReference>
<dbReference type="GO" id="GO:0006508">
    <property type="term" value="P:proteolysis"/>
    <property type="evidence" value="ECO:0007669"/>
    <property type="project" value="UniProtKB-KW"/>
</dbReference>
<keyword evidence="8" id="KW-1185">Reference proteome</keyword>
<keyword evidence="5" id="KW-0482">Metalloprotease</keyword>
<dbReference type="AlphaFoldDB" id="A0A9X3J586"/>
<feature type="domain" description="MPN" evidence="6">
    <location>
        <begin position="26"/>
        <end position="149"/>
    </location>
</feature>
<evidence type="ECO:0000313" key="8">
    <source>
        <dbReference type="Proteomes" id="UP001145087"/>
    </source>
</evidence>
<keyword evidence="2" id="KW-0479">Metal-binding</keyword>
<organism evidence="7 8">
    <name type="scientific">Draconibacterium aestuarii</name>
    <dbReference type="NCBI Taxonomy" id="2998507"/>
    <lineage>
        <taxon>Bacteria</taxon>
        <taxon>Pseudomonadati</taxon>
        <taxon>Bacteroidota</taxon>
        <taxon>Bacteroidia</taxon>
        <taxon>Marinilabiliales</taxon>
        <taxon>Prolixibacteraceae</taxon>
        <taxon>Draconibacterium</taxon>
    </lineage>
</organism>
<keyword evidence="4" id="KW-0862">Zinc</keyword>
<accession>A0A9X3J586</accession>
<name>A0A9X3J586_9BACT</name>
<evidence type="ECO:0000256" key="4">
    <source>
        <dbReference type="ARBA" id="ARBA00022833"/>
    </source>
</evidence>
<dbReference type="InterPro" id="IPR037518">
    <property type="entry name" value="MPN"/>
</dbReference>
<dbReference type="Pfam" id="PF04002">
    <property type="entry name" value="RadC"/>
    <property type="match status" value="1"/>
</dbReference>
<evidence type="ECO:0000313" key="7">
    <source>
        <dbReference type="EMBL" id="MCY1720163.1"/>
    </source>
</evidence>
<dbReference type="InterPro" id="IPR025657">
    <property type="entry name" value="RadC_JAB"/>
</dbReference>
<dbReference type="InterPro" id="IPR020891">
    <property type="entry name" value="UPF0758_CS"/>
</dbReference>
<dbReference type="PANTHER" id="PTHR30471:SF3">
    <property type="entry name" value="UPF0758 PROTEIN YEES-RELATED"/>
    <property type="match status" value="1"/>
</dbReference>
<evidence type="ECO:0000259" key="6">
    <source>
        <dbReference type="PROSITE" id="PS50249"/>
    </source>
</evidence>
<keyword evidence="1" id="KW-0645">Protease</keyword>
<protein>
    <submittedName>
        <fullName evidence="7">JAB domain-containing protein</fullName>
    </submittedName>
</protein>
<dbReference type="PROSITE" id="PS01302">
    <property type="entry name" value="UPF0758"/>
    <property type="match status" value="1"/>
</dbReference>
<keyword evidence="3" id="KW-0378">Hydrolase</keyword>